<dbReference type="EMBL" id="CP050124">
    <property type="protein sequence ID" value="QIP41269.1"/>
    <property type="molecule type" value="Genomic_DNA"/>
</dbReference>
<protein>
    <submittedName>
        <fullName evidence="1">Uncharacterized protein</fullName>
    </submittedName>
</protein>
<gene>
    <name evidence="1" type="ORF">G9444_4025</name>
</gene>
<reference evidence="1 2" key="1">
    <citation type="submission" date="2020-03" db="EMBL/GenBank/DDBJ databases">
        <title>Screen low temperature-resistant strains for efficient degradation of petroleum hydrocarbons under the low temperature.</title>
        <authorList>
            <person name="Wang Y."/>
            <person name="Chen J."/>
        </authorList>
    </citation>
    <scope>NUCLEOTIDE SEQUENCE [LARGE SCALE GENOMIC DNA]</scope>
    <source>
        <strain evidence="1 2">KB1</strain>
    </source>
</reference>
<organism evidence="1 2">
    <name type="scientific">Rhodococcus erythropolis</name>
    <name type="common">Arthrobacter picolinophilus</name>
    <dbReference type="NCBI Taxonomy" id="1833"/>
    <lineage>
        <taxon>Bacteria</taxon>
        <taxon>Bacillati</taxon>
        <taxon>Actinomycetota</taxon>
        <taxon>Actinomycetes</taxon>
        <taxon>Mycobacteriales</taxon>
        <taxon>Nocardiaceae</taxon>
        <taxon>Rhodococcus</taxon>
        <taxon>Rhodococcus erythropolis group</taxon>
    </lineage>
</organism>
<dbReference type="AlphaFoldDB" id="A0A6G9CWJ8"/>
<accession>A0A6G9CWJ8</accession>
<sequence length="143" mass="14924">MVVIGGFAEVGDSDVEVGGAVVFSGASVVVTGGFVVVGTVEVGTVAVEVPTSSAEATWTKENDDTTSARTATIIPKAAHRDTTPSPARRGKTRLRMTNTFRSEHMIWAPFPGPANSETGPLSSSGAWMRALVILRRPIAEPNS</sequence>
<name>A0A6G9CWJ8_RHOER</name>
<evidence type="ECO:0000313" key="2">
    <source>
        <dbReference type="Proteomes" id="UP000502345"/>
    </source>
</evidence>
<proteinExistence type="predicted"/>
<evidence type="ECO:0000313" key="1">
    <source>
        <dbReference type="EMBL" id="QIP41269.1"/>
    </source>
</evidence>
<dbReference type="Proteomes" id="UP000502345">
    <property type="component" value="Chromosome"/>
</dbReference>